<comment type="subcellular location">
    <subcellularLocation>
        <location evidence="2">Mitochondrion</location>
    </subcellularLocation>
</comment>
<dbReference type="PANTHER" id="PTHR11851:SF149">
    <property type="entry name" value="GH01077P"/>
    <property type="match status" value="1"/>
</dbReference>
<dbReference type="GO" id="GO:0005739">
    <property type="term" value="C:mitochondrion"/>
    <property type="evidence" value="ECO:0007669"/>
    <property type="project" value="UniProtKB-SubCell"/>
</dbReference>
<dbReference type="PANTHER" id="PTHR11851">
    <property type="entry name" value="METALLOPROTEASE"/>
    <property type="match status" value="1"/>
</dbReference>
<keyword evidence="8" id="KW-0496">Mitochondrion</keyword>
<dbReference type="InterPro" id="IPR011765">
    <property type="entry name" value="Pept_M16_N"/>
</dbReference>
<dbReference type="InterPro" id="IPR050361">
    <property type="entry name" value="MPP/UQCRC_Complex"/>
</dbReference>
<evidence type="ECO:0000256" key="8">
    <source>
        <dbReference type="ARBA" id="ARBA00023128"/>
    </source>
</evidence>
<proteinExistence type="predicted"/>
<dbReference type="GO" id="GO:0006508">
    <property type="term" value="P:proteolysis"/>
    <property type="evidence" value="ECO:0007669"/>
    <property type="project" value="UniProtKB-KW"/>
</dbReference>
<evidence type="ECO:0000259" key="9">
    <source>
        <dbReference type="Pfam" id="PF00675"/>
    </source>
</evidence>
<evidence type="ECO:0000256" key="6">
    <source>
        <dbReference type="ARBA" id="ARBA00022833"/>
    </source>
</evidence>
<dbReference type="Gene3D" id="3.30.830.10">
    <property type="entry name" value="Metalloenzyme, LuxS/M16 peptidase-like"/>
    <property type="match status" value="2"/>
</dbReference>
<dbReference type="AlphaFoldDB" id="A0A6B2L3V9"/>
<dbReference type="InterPro" id="IPR007863">
    <property type="entry name" value="Peptidase_M16_C"/>
</dbReference>
<dbReference type="GO" id="GO:0046872">
    <property type="term" value="F:metal ion binding"/>
    <property type="evidence" value="ECO:0007669"/>
    <property type="project" value="UniProtKB-KW"/>
</dbReference>
<evidence type="ECO:0008006" key="12">
    <source>
        <dbReference type="Google" id="ProtNLM"/>
    </source>
</evidence>
<evidence type="ECO:0000256" key="3">
    <source>
        <dbReference type="ARBA" id="ARBA00022670"/>
    </source>
</evidence>
<evidence type="ECO:0000313" key="11">
    <source>
        <dbReference type="EMBL" id="NDV31640.1"/>
    </source>
</evidence>
<evidence type="ECO:0000256" key="7">
    <source>
        <dbReference type="ARBA" id="ARBA00023049"/>
    </source>
</evidence>
<keyword evidence="5" id="KW-0378">Hydrolase</keyword>
<keyword evidence="4" id="KW-0479">Metal-binding</keyword>
<dbReference type="GO" id="GO:0008237">
    <property type="term" value="F:metallopeptidase activity"/>
    <property type="evidence" value="ECO:0007669"/>
    <property type="project" value="UniProtKB-KW"/>
</dbReference>
<evidence type="ECO:0000256" key="1">
    <source>
        <dbReference type="ARBA" id="ARBA00001947"/>
    </source>
</evidence>
<keyword evidence="6" id="KW-0862">Zinc</keyword>
<feature type="domain" description="Peptidase M16 N-terminal" evidence="9">
    <location>
        <begin position="45"/>
        <end position="170"/>
    </location>
</feature>
<reference evidence="11" key="1">
    <citation type="journal article" date="2020" name="J. Eukaryot. Microbiol.">
        <title>De novo Sequencing, Assembly and Annotation of the Transcriptome for the Free-Living Testate Amoeba Arcella intermedia.</title>
        <authorList>
            <person name="Ribeiro G.M."/>
            <person name="Porfirio-Sousa A.L."/>
            <person name="Maurer-Alcala X.X."/>
            <person name="Katz L.A."/>
            <person name="Lahr D.J.G."/>
        </authorList>
    </citation>
    <scope>NUCLEOTIDE SEQUENCE</scope>
</reference>
<keyword evidence="3" id="KW-0645">Protease</keyword>
<evidence type="ECO:0000259" key="10">
    <source>
        <dbReference type="Pfam" id="PF05193"/>
    </source>
</evidence>
<feature type="domain" description="Peptidase M16 C-terminal" evidence="10">
    <location>
        <begin position="181"/>
        <end position="363"/>
    </location>
</feature>
<organism evidence="11">
    <name type="scientific">Arcella intermedia</name>
    <dbReference type="NCBI Taxonomy" id="1963864"/>
    <lineage>
        <taxon>Eukaryota</taxon>
        <taxon>Amoebozoa</taxon>
        <taxon>Tubulinea</taxon>
        <taxon>Elardia</taxon>
        <taxon>Arcellinida</taxon>
        <taxon>Sphaerothecina</taxon>
        <taxon>Arcellidae</taxon>
        <taxon>Arcella</taxon>
    </lineage>
</organism>
<keyword evidence="7" id="KW-0482">Metalloprotease</keyword>
<evidence type="ECO:0000256" key="2">
    <source>
        <dbReference type="ARBA" id="ARBA00004173"/>
    </source>
</evidence>
<evidence type="ECO:0000256" key="4">
    <source>
        <dbReference type="ARBA" id="ARBA00022723"/>
    </source>
</evidence>
<evidence type="ECO:0000256" key="5">
    <source>
        <dbReference type="ARBA" id="ARBA00022801"/>
    </source>
</evidence>
<comment type="cofactor">
    <cofactor evidence="1">
        <name>Zn(2+)</name>
        <dbReference type="ChEBI" id="CHEBI:29105"/>
    </cofactor>
</comment>
<dbReference type="InterPro" id="IPR011249">
    <property type="entry name" value="Metalloenz_LuxS/M16"/>
</dbReference>
<protein>
    <recommendedName>
        <fullName evidence="12">Peptidase M16 C-terminal domain-containing protein</fullName>
    </recommendedName>
</protein>
<name>A0A6B2L3V9_9EUKA</name>
<dbReference type="EMBL" id="GIBP01002671">
    <property type="protein sequence ID" value="NDV31640.1"/>
    <property type="molecule type" value="Transcribed_RNA"/>
</dbReference>
<dbReference type="Pfam" id="PF05193">
    <property type="entry name" value="Peptidase_M16_C"/>
    <property type="match status" value="1"/>
</dbReference>
<accession>A0A6B2L3V9</accession>
<sequence length="448" mass="48959">MKQPKSLVRYYSTDGTAHLKNTPLTKLTQLPSGIRVASGEGLGGVATVGLWIDAGSANETDSNNGVSNFFQTVALKGAKAKDIEALGGSVKGSAGREFTSFVAQARQQDVPQIVGALSDIVQSTSWSETNIESTRSGITSTLSALKHKGNFQTVVDHAHASAFQGTPYAAQPLGELATVKKITASDLAEYQKNFVTAPNVVVVGTGDLKHDELVALVEKHFSLPAGPATPAPGFVDFVGSEMRIRDDTVHLARAAFCYQVVARSHALYWPTRLLKVLLGAAWKRNSTAGVFTSSRLAETMGGEKLANEYQTFYAPYKTTGIFGVYLETTEGKLEDATYEVFNEYQKLASYINPQELSRAKNQLKLEILSAYEKQEKFAEDLAESVLSSSRVISVAEQWQRIDDIQVNDVLSLLQDYFTDVDPVVVAHGNTETLPDFNILRGWTYWNRW</sequence>
<dbReference type="SUPFAM" id="SSF63411">
    <property type="entry name" value="LuxS/MPP-like metallohydrolase"/>
    <property type="match status" value="2"/>
</dbReference>
<dbReference type="Pfam" id="PF00675">
    <property type="entry name" value="Peptidase_M16"/>
    <property type="match status" value="1"/>
</dbReference>